<feature type="compositionally biased region" description="Basic and acidic residues" evidence="4">
    <location>
        <begin position="229"/>
        <end position="243"/>
    </location>
</feature>
<keyword evidence="1" id="KW-0805">Transcription regulation</keyword>
<dbReference type="OrthoDB" id="3232242at2"/>
<dbReference type="PROSITE" id="PS50949">
    <property type="entry name" value="HTH_GNTR"/>
    <property type="match status" value="1"/>
</dbReference>
<reference evidence="6 7" key="1">
    <citation type="submission" date="2009-03" db="EMBL/GenBank/DDBJ databases">
        <title>Comparison of the complete genome sequences of Rhodococcus erythropolis PR4 and Rhodococcus opacus B4.</title>
        <authorList>
            <person name="Takarada H."/>
            <person name="Sekine M."/>
            <person name="Hosoyama A."/>
            <person name="Yamada R."/>
            <person name="Fujisawa T."/>
            <person name="Omata S."/>
            <person name="Shimizu A."/>
            <person name="Tsukatani N."/>
            <person name="Tanikawa S."/>
            <person name="Fujita N."/>
            <person name="Harayama S."/>
        </authorList>
    </citation>
    <scope>NUCLEOTIDE SEQUENCE [LARGE SCALE GENOMIC DNA]</scope>
    <source>
        <strain evidence="6 7">B4</strain>
    </source>
</reference>
<dbReference type="SMART" id="SM00895">
    <property type="entry name" value="FCD"/>
    <property type="match status" value="1"/>
</dbReference>
<evidence type="ECO:0000256" key="4">
    <source>
        <dbReference type="SAM" id="MobiDB-lite"/>
    </source>
</evidence>
<evidence type="ECO:0000313" key="6">
    <source>
        <dbReference type="EMBL" id="BAH53600.1"/>
    </source>
</evidence>
<sequence>MTDLAQRMMMDASLSRTEQAALAIGQLAEQAPPGARLGTKKELQEQCGVAKGTFNEALRILQSRGVITVRSGPGGGLFAASPTPIARLGNSILSLDAAEGDVADAVRIRDTLDPLLIEDALQHSSAADIARMRVALAVMQEAADAGDSTGFVRANWDLHAAIARVSPNSILKSIYLSLLDLIESHTVSVEPVGDRPLSEYIAERQQLHVDLVDALDRRDRDRALRLIHEHNTTQASVHDDSERAPVPLPRRAQGVD</sequence>
<dbReference type="PATRIC" id="fig|632772.20.peg.5583"/>
<evidence type="ECO:0000256" key="1">
    <source>
        <dbReference type="ARBA" id="ARBA00023015"/>
    </source>
</evidence>
<dbReference type="InterPro" id="IPR008920">
    <property type="entry name" value="TF_FadR/GntR_C"/>
</dbReference>
<dbReference type="HOGENOM" id="CLU_017584_9_0_11"/>
<dbReference type="InterPro" id="IPR011711">
    <property type="entry name" value="GntR_C"/>
</dbReference>
<dbReference type="PANTHER" id="PTHR43537">
    <property type="entry name" value="TRANSCRIPTIONAL REGULATOR, GNTR FAMILY"/>
    <property type="match status" value="1"/>
</dbReference>
<dbReference type="STRING" id="632772.ROP_53530"/>
<keyword evidence="2" id="KW-0238">DNA-binding</keyword>
<name>C1AVB0_RHOOB</name>
<dbReference type="RefSeq" id="WP_015889101.1">
    <property type="nucleotide sequence ID" value="NC_012522.1"/>
</dbReference>
<dbReference type="SUPFAM" id="SSF46785">
    <property type="entry name" value="Winged helix' DNA-binding domain"/>
    <property type="match status" value="1"/>
</dbReference>
<evidence type="ECO:0000313" key="7">
    <source>
        <dbReference type="Proteomes" id="UP000002212"/>
    </source>
</evidence>
<proteinExistence type="predicted"/>
<dbReference type="Proteomes" id="UP000002212">
    <property type="component" value="Chromosome"/>
</dbReference>
<evidence type="ECO:0000256" key="2">
    <source>
        <dbReference type="ARBA" id="ARBA00023125"/>
    </source>
</evidence>
<evidence type="ECO:0000259" key="5">
    <source>
        <dbReference type="PROSITE" id="PS50949"/>
    </source>
</evidence>
<gene>
    <name evidence="6" type="ordered locus">ROP_53530</name>
</gene>
<protein>
    <recommendedName>
        <fullName evidence="5">HTH gntR-type domain-containing protein</fullName>
    </recommendedName>
</protein>
<dbReference type="InterPro" id="IPR000524">
    <property type="entry name" value="Tscrpt_reg_HTH_GntR"/>
</dbReference>
<accession>C1AVB0</accession>
<dbReference type="KEGG" id="rop:ROP_53530"/>
<dbReference type="Pfam" id="PF07729">
    <property type="entry name" value="FCD"/>
    <property type="match status" value="1"/>
</dbReference>
<dbReference type="GO" id="GO:0003677">
    <property type="term" value="F:DNA binding"/>
    <property type="evidence" value="ECO:0007669"/>
    <property type="project" value="UniProtKB-KW"/>
</dbReference>
<feature type="domain" description="HTH gntR-type" evidence="5">
    <location>
        <begin position="12"/>
        <end position="82"/>
    </location>
</feature>
<feature type="region of interest" description="Disordered" evidence="4">
    <location>
        <begin position="229"/>
        <end position="256"/>
    </location>
</feature>
<evidence type="ECO:0000256" key="3">
    <source>
        <dbReference type="ARBA" id="ARBA00023163"/>
    </source>
</evidence>
<dbReference type="InterPro" id="IPR036388">
    <property type="entry name" value="WH-like_DNA-bd_sf"/>
</dbReference>
<dbReference type="PANTHER" id="PTHR43537:SF5">
    <property type="entry name" value="UXU OPERON TRANSCRIPTIONAL REGULATOR"/>
    <property type="match status" value="1"/>
</dbReference>
<dbReference type="EMBL" id="AP011115">
    <property type="protein sequence ID" value="BAH53600.1"/>
    <property type="molecule type" value="Genomic_DNA"/>
</dbReference>
<dbReference type="GO" id="GO:0003700">
    <property type="term" value="F:DNA-binding transcription factor activity"/>
    <property type="evidence" value="ECO:0007669"/>
    <property type="project" value="InterPro"/>
</dbReference>
<dbReference type="SUPFAM" id="SSF48008">
    <property type="entry name" value="GntR ligand-binding domain-like"/>
    <property type="match status" value="1"/>
</dbReference>
<dbReference type="Gene3D" id="1.10.10.10">
    <property type="entry name" value="Winged helix-like DNA-binding domain superfamily/Winged helix DNA-binding domain"/>
    <property type="match status" value="1"/>
</dbReference>
<dbReference type="Gene3D" id="1.20.120.530">
    <property type="entry name" value="GntR ligand-binding domain-like"/>
    <property type="match status" value="1"/>
</dbReference>
<keyword evidence="3" id="KW-0804">Transcription</keyword>
<dbReference type="InterPro" id="IPR036390">
    <property type="entry name" value="WH_DNA-bd_sf"/>
</dbReference>
<organism evidence="6 7">
    <name type="scientific">Rhodococcus opacus (strain B4)</name>
    <dbReference type="NCBI Taxonomy" id="632772"/>
    <lineage>
        <taxon>Bacteria</taxon>
        <taxon>Bacillati</taxon>
        <taxon>Actinomycetota</taxon>
        <taxon>Actinomycetes</taxon>
        <taxon>Mycobacteriales</taxon>
        <taxon>Nocardiaceae</taxon>
        <taxon>Rhodococcus</taxon>
    </lineage>
</organism>
<dbReference type="AlphaFoldDB" id="C1AVB0"/>